<dbReference type="Proteomes" id="UP001497525">
    <property type="component" value="Unassembled WGS sequence"/>
</dbReference>
<name>A0AAV2SZM3_CALDB</name>
<organism evidence="3 4">
    <name type="scientific">Calicophoron daubneyi</name>
    <name type="common">Rumen fluke</name>
    <name type="synonym">Paramphistomum daubneyi</name>
    <dbReference type="NCBI Taxonomy" id="300641"/>
    <lineage>
        <taxon>Eukaryota</taxon>
        <taxon>Metazoa</taxon>
        <taxon>Spiralia</taxon>
        <taxon>Lophotrochozoa</taxon>
        <taxon>Platyhelminthes</taxon>
        <taxon>Trematoda</taxon>
        <taxon>Digenea</taxon>
        <taxon>Plagiorchiida</taxon>
        <taxon>Pronocephalata</taxon>
        <taxon>Paramphistomoidea</taxon>
        <taxon>Paramphistomidae</taxon>
        <taxon>Calicophoron</taxon>
    </lineage>
</organism>
<gene>
    <name evidence="3" type="ORF">CDAUBV1_LOCUS1277</name>
</gene>
<dbReference type="EMBL" id="CAXLJL010000052">
    <property type="protein sequence ID" value="CAL5129835.1"/>
    <property type="molecule type" value="Genomic_DNA"/>
</dbReference>
<comment type="caution">
    <text evidence="3">The sequence shown here is derived from an EMBL/GenBank/DDBJ whole genome shotgun (WGS) entry which is preliminary data.</text>
</comment>
<proteinExistence type="predicted"/>
<keyword evidence="1" id="KW-0175">Coiled coil</keyword>
<sequence length="315" mass="36218">MDSLYARLNQVRCCTTDGLLRHGAQDEWHQNRLAILATPGLSRRLSRISGSLGVLEAANQFADPVEPHSDYRPQTAFDQRILAEKGQTLLDQFHRHLNLQDVSRLPDQEVNLELNEAEEVLDEYERELTPLVRKAQERIQWTNDRLNVTDRLLGYHNNITRVGPAKFAKPWSIEIPNHHTVLIAPRFNVSDQCKKSCEVSQPGVRPNKRGTGWPSTPQERAGLEVRYPGISETRARFTAPPKLVTEVLNNHGEVRECTPGYRINPTPEYRVYGWDSTKVQKPDPADVTEFTHSYVWPDRKLVHTNPWNRSLGRRR</sequence>
<evidence type="ECO:0000256" key="2">
    <source>
        <dbReference type="SAM" id="MobiDB-lite"/>
    </source>
</evidence>
<accession>A0AAV2SZM3</accession>
<evidence type="ECO:0000313" key="3">
    <source>
        <dbReference type="EMBL" id="CAL5129835.1"/>
    </source>
</evidence>
<evidence type="ECO:0000256" key="1">
    <source>
        <dbReference type="SAM" id="Coils"/>
    </source>
</evidence>
<evidence type="ECO:0000313" key="4">
    <source>
        <dbReference type="Proteomes" id="UP001497525"/>
    </source>
</evidence>
<dbReference type="AlphaFoldDB" id="A0AAV2SZM3"/>
<feature type="coiled-coil region" evidence="1">
    <location>
        <begin position="107"/>
        <end position="134"/>
    </location>
</feature>
<protein>
    <submittedName>
        <fullName evidence="3">Uncharacterized protein</fullName>
    </submittedName>
</protein>
<feature type="region of interest" description="Disordered" evidence="2">
    <location>
        <begin position="200"/>
        <end position="219"/>
    </location>
</feature>
<reference evidence="3" key="1">
    <citation type="submission" date="2024-06" db="EMBL/GenBank/DDBJ databases">
        <authorList>
            <person name="Liu X."/>
            <person name="Lenzi L."/>
            <person name="Haldenby T S."/>
            <person name="Uol C."/>
        </authorList>
    </citation>
    <scope>NUCLEOTIDE SEQUENCE</scope>
</reference>